<dbReference type="AlphaFoldDB" id="A0A4R7RZ40"/>
<keyword evidence="2" id="KW-1185">Reference proteome</keyword>
<gene>
    <name evidence="1" type="ORF">EI77_02304</name>
</gene>
<sequence length="167" mass="18987">MTQIIILMAALFLMIEPCQSWSIEPVKNPYQVRFGTLELTSDIKRRYVFKYGSMEEAFDLTDIVARSGRDFPGLPNLKEIGFRTEGGEVYKYGNLSKQLYLEKFIKDNPGGNNKPKSWIFSGLLDEDLEIRLEGQTPVCRVDIQNGGGIITLWENLPNQPVVPQKAK</sequence>
<accession>A0A4R7RZ40</accession>
<protein>
    <submittedName>
        <fullName evidence="1">Uncharacterized protein</fullName>
    </submittedName>
</protein>
<name>A0A4R7RZ40_9BACT</name>
<dbReference type="EMBL" id="SOCA01000003">
    <property type="protein sequence ID" value="TDU71182.1"/>
    <property type="molecule type" value="Genomic_DNA"/>
</dbReference>
<comment type="caution">
    <text evidence="1">The sequence shown here is derived from an EMBL/GenBank/DDBJ whole genome shotgun (WGS) entry which is preliminary data.</text>
</comment>
<evidence type="ECO:0000313" key="1">
    <source>
        <dbReference type="EMBL" id="TDU71182.1"/>
    </source>
</evidence>
<reference evidence="1 2" key="1">
    <citation type="submission" date="2019-03" db="EMBL/GenBank/DDBJ databases">
        <title>Genomic Encyclopedia of Archaeal and Bacterial Type Strains, Phase II (KMG-II): from individual species to whole genera.</title>
        <authorList>
            <person name="Goeker M."/>
        </authorList>
    </citation>
    <scope>NUCLEOTIDE SEQUENCE [LARGE SCALE GENOMIC DNA]</scope>
    <source>
        <strain evidence="1 2">ATCC 25309</strain>
    </source>
</reference>
<evidence type="ECO:0000313" key="2">
    <source>
        <dbReference type="Proteomes" id="UP000295662"/>
    </source>
</evidence>
<proteinExistence type="predicted"/>
<dbReference type="RefSeq" id="WP_133795359.1">
    <property type="nucleotide sequence ID" value="NZ_SOCA01000003.1"/>
</dbReference>
<dbReference type="Proteomes" id="UP000295662">
    <property type="component" value="Unassembled WGS sequence"/>
</dbReference>
<organism evidence="1 2">
    <name type="scientific">Prosthecobacter fusiformis</name>
    <dbReference type="NCBI Taxonomy" id="48464"/>
    <lineage>
        <taxon>Bacteria</taxon>
        <taxon>Pseudomonadati</taxon>
        <taxon>Verrucomicrobiota</taxon>
        <taxon>Verrucomicrobiia</taxon>
        <taxon>Verrucomicrobiales</taxon>
        <taxon>Verrucomicrobiaceae</taxon>
        <taxon>Prosthecobacter</taxon>
    </lineage>
</organism>